<accession>A0A011PG70</accession>
<dbReference type="SUPFAM" id="SSF141868">
    <property type="entry name" value="EAL domain-like"/>
    <property type="match status" value="1"/>
</dbReference>
<evidence type="ECO:0000259" key="1">
    <source>
        <dbReference type="PROSITE" id="PS50006"/>
    </source>
</evidence>
<feature type="domain" description="FHA" evidence="1">
    <location>
        <begin position="26"/>
        <end position="76"/>
    </location>
</feature>
<dbReference type="InterPro" id="IPR000253">
    <property type="entry name" value="FHA_dom"/>
</dbReference>
<dbReference type="InterPro" id="IPR008984">
    <property type="entry name" value="SMAD_FHA_dom_sf"/>
</dbReference>
<dbReference type="Pfam" id="PF00563">
    <property type="entry name" value="EAL"/>
    <property type="match status" value="1"/>
</dbReference>
<dbReference type="Proteomes" id="UP000020218">
    <property type="component" value="Unassembled WGS sequence"/>
</dbReference>
<dbReference type="SMART" id="SM00240">
    <property type="entry name" value="FHA"/>
    <property type="match status" value="1"/>
</dbReference>
<name>A0A011PG70_9PROT</name>
<dbReference type="Gene3D" id="3.20.20.450">
    <property type="entry name" value="EAL domain"/>
    <property type="match status" value="1"/>
</dbReference>
<dbReference type="SUPFAM" id="SSF49879">
    <property type="entry name" value="SMAD/FHA domain"/>
    <property type="match status" value="1"/>
</dbReference>
<protein>
    <submittedName>
        <fullName evidence="3">Bacteriophytochrome cph2</fullName>
    </submittedName>
</protein>
<dbReference type="EMBL" id="JFAX01000025">
    <property type="protein sequence ID" value="EXI65269.1"/>
    <property type="molecule type" value="Genomic_DNA"/>
</dbReference>
<dbReference type="GO" id="GO:0071111">
    <property type="term" value="F:cyclic-guanylate-specific phosphodiesterase activity"/>
    <property type="evidence" value="ECO:0007669"/>
    <property type="project" value="InterPro"/>
</dbReference>
<dbReference type="PATRIC" id="fig|1454001.3.peg.3363"/>
<sequence length="373" mass="40474">MSASWFLESVSAHGSRIVYNVARLPFGIGRDPDNDLVVAAASLSRHHAVLTEDLSGRLRLTDLDSLNGTSVNRQRVDGSCLLEENDIVHFGGVEFRLGLRAVALPRFDQSRTMLAPADSTLSELFVTNEDEFHQLLAGHGISGAAQAIADAGDGTIVAYEFLGRAYHPQLPVAPLPLFKIARNLNLEAELSQAFRNFALTVMAPRLDGFTLFANVHPKETFSADFLAALRQTRLQLPRLDLVIEVHESAVTDAKELVELAASLRDIGVRFAYDDFGAGQARLNELGEAPAHFVKFDIGLVRNIHRASERKRRVVGDLVKLVLDLGSVPLAEGIECAESAATCHAMGFRLIQGFHVGRPIAADDLPPASGRADS</sequence>
<dbReference type="InterPro" id="IPR050706">
    <property type="entry name" value="Cyclic-di-GMP_PDE-like"/>
</dbReference>
<evidence type="ECO:0000313" key="4">
    <source>
        <dbReference type="Proteomes" id="UP000020218"/>
    </source>
</evidence>
<dbReference type="Gene3D" id="2.60.200.20">
    <property type="match status" value="1"/>
</dbReference>
<dbReference type="PANTHER" id="PTHR33121:SF76">
    <property type="entry name" value="SIGNALING PROTEIN"/>
    <property type="match status" value="1"/>
</dbReference>
<evidence type="ECO:0000313" key="3">
    <source>
        <dbReference type="EMBL" id="EXI65269.1"/>
    </source>
</evidence>
<keyword evidence="4" id="KW-1185">Reference proteome</keyword>
<dbReference type="SMART" id="SM00052">
    <property type="entry name" value="EAL"/>
    <property type="match status" value="1"/>
</dbReference>
<organism evidence="3 4">
    <name type="scientific">Candidatus Accumulibacter adjunctus</name>
    <dbReference type="NCBI Taxonomy" id="1454001"/>
    <lineage>
        <taxon>Bacteria</taxon>
        <taxon>Pseudomonadati</taxon>
        <taxon>Pseudomonadota</taxon>
        <taxon>Betaproteobacteria</taxon>
        <taxon>Candidatus Accumulibacter</taxon>
    </lineage>
</organism>
<dbReference type="STRING" id="1454001.AW08_03317"/>
<dbReference type="PANTHER" id="PTHR33121">
    <property type="entry name" value="CYCLIC DI-GMP PHOSPHODIESTERASE PDEF"/>
    <property type="match status" value="1"/>
</dbReference>
<evidence type="ECO:0000259" key="2">
    <source>
        <dbReference type="PROSITE" id="PS50883"/>
    </source>
</evidence>
<gene>
    <name evidence="3" type="primary">cph2_5</name>
    <name evidence="3" type="ORF">AW08_03317</name>
</gene>
<comment type="caution">
    <text evidence="3">The sequence shown here is derived from an EMBL/GenBank/DDBJ whole genome shotgun (WGS) entry which is preliminary data.</text>
</comment>
<dbReference type="CDD" id="cd00060">
    <property type="entry name" value="FHA"/>
    <property type="match status" value="1"/>
</dbReference>
<proteinExistence type="predicted"/>
<dbReference type="InterPro" id="IPR035919">
    <property type="entry name" value="EAL_sf"/>
</dbReference>
<dbReference type="PROSITE" id="PS50006">
    <property type="entry name" value="FHA_DOMAIN"/>
    <property type="match status" value="1"/>
</dbReference>
<dbReference type="InterPro" id="IPR001633">
    <property type="entry name" value="EAL_dom"/>
</dbReference>
<reference evidence="3" key="1">
    <citation type="submission" date="2014-02" db="EMBL/GenBank/DDBJ databases">
        <title>Expanding our view of genomic diversity in Candidatus Accumulibacter clades.</title>
        <authorList>
            <person name="Skennerton C.T."/>
            <person name="Barr J.J."/>
            <person name="Slater F.R."/>
            <person name="Bond P.L."/>
            <person name="Tyson G.W."/>
        </authorList>
    </citation>
    <scope>NUCLEOTIDE SEQUENCE [LARGE SCALE GENOMIC DNA]</scope>
</reference>
<dbReference type="PROSITE" id="PS50883">
    <property type="entry name" value="EAL"/>
    <property type="match status" value="1"/>
</dbReference>
<feature type="domain" description="EAL" evidence="2">
    <location>
        <begin position="125"/>
        <end position="372"/>
    </location>
</feature>
<dbReference type="AlphaFoldDB" id="A0A011PG70"/>
<dbReference type="CDD" id="cd01948">
    <property type="entry name" value="EAL"/>
    <property type="match status" value="1"/>
</dbReference>
<dbReference type="Pfam" id="PF00498">
    <property type="entry name" value="FHA"/>
    <property type="match status" value="1"/>
</dbReference>